<dbReference type="PROSITE" id="PS00688">
    <property type="entry name" value="SIGMA54_INTERACT_3"/>
    <property type="match status" value="1"/>
</dbReference>
<dbReference type="FunFam" id="3.40.50.300:FF:000006">
    <property type="entry name" value="DNA-binding transcriptional regulator NtrC"/>
    <property type="match status" value="1"/>
</dbReference>
<evidence type="ECO:0000256" key="3">
    <source>
        <dbReference type="ARBA" id="ARBA00023015"/>
    </source>
</evidence>
<dbReference type="InterPro" id="IPR003593">
    <property type="entry name" value="AAA+_ATPase"/>
</dbReference>
<dbReference type="SUPFAM" id="SSF46689">
    <property type="entry name" value="Homeodomain-like"/>
    <property type="match status" value="1"/>
</dbReference>
<dbReference type="InterPro" id="IPR025944">
    <property type="entry name" value="Sigma_54_int_dom_CS"/>
</dbReference>
<protein>
    <recommendedName>
        <fullName evidence="6">Sigma-54 factor interaction domain-containing protein</fullName>
    </recommendedName>
</protein>
<dbReference type="PANTHER" id="PTHR32071">
    <property type="entry name" value="TRANSCRIPTIONAL REGULATORY PROTEIN"/>
    <property type="match status" value="1"/>
</dbReference>
<dbReference type="AlphaFoldDB" id="A0A5K7YPW3"/>
<dbReference type="InterPro" id="IPR025943">
    <property type="entry name" value="Sigma_54_int_dom_ATP-bd_2"/>
</dbReference>
<dbReference type="Pfam" id="PF00158">
    <property type="entry name" value="Sigma54_activat"/>
    <property type="match status" value="1"/>
</dbReference>
<dbReference type="Pfam" id="PF02954">
    <property type="entry name" value="HTH_8"/>
    <property type="match status" value="1"/>
</dbReference>
<dbReference type="Gene3D" id="3.40.50.300">
    <property type="entry name" value="P-loop containing nucleotide triphosphate hydrolases"/>
    <property type="match status" value="1"/>
</dbReference>
<dbReference type="SUPFAM" id="SSF52540">
    <property type="entry name" value="P-loop containing nucleoside triphosphate hydrolases"/>
    <property type="match status" value="1"/>
</dbReference>
<evidence type="ECO:0000313" key="7">
    <source>
        <dbReference type="EMBL" id="BBO70400.1"/>
    </source>
</evidence>
<dbReference type="PROSITE" id="PS00676">
    <property type="entry name" value="SIGMA54_INTERACT_2"/>
    <property type="match status" value="1"/>
</dbReference>
<evidence type="ECO:0000256" key="5">
    <source>
        <dbReference type="ARBA" id="ARBA00023163"/>
    </source>
</evidence>
<keyword evidence="5" id="KW-0804">Transcription</keyword>
<dbReference type="InterPro" id="IPR009057">
    <property type="entry name" value="Homeodomain-like_sf"/>
</dbReference>
<dbReference type="RefSeq" id="WP_167527896.1">
    <property type="nucleotide sequence ID" value="NZ_AP021874.1"/>
</dbReference>
<keyword evidence="3" id="KW-0805">Transcription regulation</keyword>
<dbReference type="Proteomes" id="UP000427906">
    <property type="component" value="Chromosome"/>
</dbReference>
<dbReference type="Gene3D" id="1.10.10.60">
    <property type="entry name" value="Homeodomain-like"/>
    <property type="match status" value="1"/>
</dbReference>
<dbReference type="InterPro" id="IPR058031">
    <property type="entry name" value="AAA_lid_NorR"/>
</dbReference>
<evidence type="ECO:0000256" key="2">
    <source>
        <dbReference type="ARBA" id="ARBA00022840"/>
    </source>
</evidence>
<dbReference type="KEGG" id="dalk:DSCA_43300"/>
<proteinExistence type="predicted"/>
<organism evidence="7 8">
    <name type="scientific">Desulfosarcina alkanivorans</name>
    <dbReference type="NCBI Taxonomy" id="571177"/>
    <lineage>
        <taxon>Bacteria</taxon>
        <taxon>Pseudomonadati</taxon>
        <taxon>Thermodesulfobacteriota</taxon>
        <taxon>Desulfobacteria</taxon>
        <taxon>Desulfobacterales</taxon>
        <taxon>Desulfosarcinaceae</taxon>
        <taxon>Desulfosarcina</taxon>
    </lineage>
</organism>
<dbReference type="Gene3D" id="1.10.8.60">
    <property type="match status" value="1"/>
</dbReference>
<dbReference type="CDD" id="cd00009">
    <property type="entry name" value="AAA"/>
    <property type="match status" value="1"/>
</dbReference>
<dbReference type="InterPro" id="IPR027417">
    <property type="entry name" value="P-loop_NTPase"/>
</dbReference>
<dbReference type="PROSITE" id="PS50045">
    <property type="entry name" value="SIGMA54_INTERACT_4"/>
    <property type="match status" value="1"/>
</dbReference>
<evidence type="ECO:0000256" key="1">
    <source>
        <dbReference type="ARBA" id="ARBA00022741"/>
    </source>
</evidence>
<dbReference type="InterPro" id="IPR002078">
    <property type="entry name" value="Sigma_54_int"/>
</dbReference>
<keyword evidence="1" id="KW-0547">Nucleotide-binding</keyword>
<dbReference type="EMBL" id="AP021874">
    <property type="protein sequence ID" value="BBO70400.1"/>
    <property type="molecule type" value="Genomic_DNA"/>
</dbReference>
<accession>A0A5K7YPW3</accession>
<dbReference type="GO" id="GO:0005524">
    <property type="term" value="F:ATP binding"/>
    <property type="evidence" value="ECO:0007669"/>
    <property type="project" value="UniProtKB-KW"/>
</dbReference>
<name>A0A5K7YPW3_9BACT</name>
<gene>
    <name evidence="7" type="ORF">DSCA_43300</name>
</gene>
<dbReference type="Pfam" id="PF25601">
    <property type="entry name" value="AAA_lid_14"/>
    <property type="match status" value="1"/>
</dbReference>
<reference evidence="7 8" key="1">
    <citation type="submission" date="2019-11" db="EMBL/GenBank/DDBJ databases">
        <title>Comparative genomics of hydrocarbon-degrading Desulfosarcina strains.</title>
        <authorList>
            <person name="Watanabe M."/>
            <person name="Kojima H."/>
            <person name="Fukui M."/>
        </authorList>
    </citation>
    <scope>NUCLEOTIDE SEQUENCE [LARGE SCALE GENOMIC DNA]</scope>
    <source>
        <strain evidence="7 8">PL12</strain>
    </source>
</reference>
<dbReference type="GO" id="GO:0006355">
    <property type="term" value="P:regulation of DNA-templated transcription"/>
    <property type="evidence" value="ECO:0007669"/>
    <property type="project" value="InterPro"/>
</dbReference>
<keyword evidence="8" id="KW-1185">Reference proteome</keyword>
<dbReference type="SMART" id="SM00382">
    <property type="entry name" value="AAA"/>
    <property type="match status" value="1"/>
</dbReference>
<sequence>MADPLNLLLAQKGFGALFFDGRLRLIEATSAAQRLLAPAAPMVSQALITDILPELAGIEVQLALIVAKQESAYRLDHVNRIDEQGHVRFLNLLVLACPEKDRAMVVVEDATDTALALQADNQQRYDLYLYRTSIEHRRNQIGRSILGQSAAIEQVVQTVQQLSHIPSATVLLMGETGTGKNLTARIIHESAMTDDAPFVEINCAALPEQLIEAELFGYEKGAFTHAVSAKPGLLEAAHGGTLFLDEIGELPLNMQAKLLSTIESKTFRRLGSTRQRQVNLRIIAATNRDLRMEIAAKTFREDLFYRLNVVSITLPPLRDLKEDIILIGERFVDLLNIQFKKKVKGFSPAARNVLLAHHWPGNVRELSNCIERAMIFIKGDQIDIHDLVLMTPAADAVESGQQCWTVPSSGIKLEEVERSLILSALEQADNNKSKAARLLGLTRHTLRYRMEKHGLE</sequence>
<dbReference type="PRINTS" id="PR01590">
    <property type="entry name" value="HTHFIS"/>
</dbReference>
<evidence type="ECO:0000259" key="6">
    <source>
        <dbReference type="PROSITE" id="PS50045"/>
    </source>
</evidence>
<feature type="domain" description="Sigma-54 factor interaction" evidence="6">
    <location>
        <begin position="145"/>
        <end position="375"/>
    </location>
</feature>
<keyword evidence="2" id="KW-0067">ATP-binding</keyword>
<evidence type="ECO:0000313" key="8">
    <source>
        <dbReference type="Proteomes" id="UP000427906"/>
    </source>
</evidence>
<evidence type="ECO:0000256" key="4">
    <source>
        <dbReference type="ARBA" id="ARBA00023125"/>
    </source>
</evidence>
<dbReference type="GO" id="GO:0043565">
    <property type="term" value="F:sequence-specific DNA binding"/>
    <property type="evidence" value="ECO:0007669"/>
    <property type="project" value="InterPro"/>
</dbReference>
<dbReference type="InterPro" id="IPR002197">
    <property type="entry name" value="HTH_Fis"/>
</dbReference>
<keyword evidence="4" id="KW-0238">DNA-binding</keyword>